<reference evidence="1 2" key="1">
    <citation type="journal article" date="2019" name="Microbiol. Resour. Announc.">
        <title>Draft Genome Sequence of the Most Traditional epsilon-Poly-l-Lysine Producer, Streptomyces albulus NBRC14147.</title>
        <authorList>
            <person name="Yamanaka K."/>
            <person name="Hamano Y."/>
        </authorList>
    </citation>
    <scope>NUCLEOTIDE SEQUENCE [LARGE SCALE GENOMIC DNA]</scope>
    <source>
        <strain evidence="1 2">NBRC 14147</strain>
    </source>
</reference>
<gene>
    <name evidence="1" type="ORF">SALB_08434</name>
</gene>
<accession>A0A059WJ87</accession>
<dbReference type="RefSeq" id="WP_020931021.1">
    <property type="nucleotide sequence ID" value="NZ_BHXC01000007.1"/>
</dbReference>
<proteinExistence type="predicted"/>
<name>A0A059WJ87_STRNR</name>
<dbReference type="AlphaFoldDB" id="A0A059WJ87"/>
<dbReference type="eggNOG" id="COG1357">
    <property type="taxonomic scope" value="Bacteria"/>
</dbReference>
<protein>
    <submittedName>
        <fullName evidence="1">Uncharacterized protein</fullName>
    </submittedName>
</protein>
<evidence type="ECO:0000313" key="2">
    <source>
        <dbReference type="Proteomes" id="UP000288351"/>
    </source>
</evidence>
<dbReference type="Proteomes" id="UP000288351">
    <property type="component" value="Unassembled WGS sequence"/>
</dbReference>
<comment type="caution">
    <text evidence="1">The sequence shown here is derived from an EMBL/GenBank/DDBJ whole genome shotgun (WGS) entry which is preliminary data.</text>
</comment>
<dbReference type="STRING" id="68570.DC74_7492"/>
<dbReference type="EMBL" id="BHXC01000007">
    <property type="protein sequence ID" value="GCB95627.1"/>
    <property type="molecule type" value="Genomic_DNA"/>
</dbReference>
<evidence type="ECO:0000313" key="1">
    <source>
        <dbReference type="EMBL" id="GCB95627.1"/>
    </source>
</evidence>
<organism evidence="1 2">
    <name type="scientific">Streptomyces noursei</name>
    <name type="common">Streptomyces albulus</name>
    <dbReference type="NCBI Taxonomy" id="1971"/>
    <lineage>
        <taxon>Bacteria</taxon>
        <taxon>Bacillati</taxon>
        <taxon>Actinomycetota</taxon>
        <taxon>Actinomycetes</taxon>
        <taxon>Kitasatosporales</taxon>
        <taxon>Streptomycetaceae</taxon>
        <taxon>Streptomyces</taxon>
    </lineage>
</organism>
<sequence length="462" mass="47610">MTALRRPSPGVLTRVLPRVLAAFLLTALALLAGTAVLPQPAHAAGTGLDAVADALKKSPVYVDPRVRDQLPDADRNALAQKIRDADKPVFVAVLPDVPEFPRATLLRDLRTKVGITGVYAVHLGANGFNAGADPQVLSHNAALNLTGAARNSHKGDAKGMVTDFAQQAVGQARGEAPSSWNAGDGGSATGLLVGGAVVVVGGVGGYALFRRAKKQREERERAELEALRVVVDEDITAFGEELDRLDFNPSEPGATDAMRTDYTGALDAYDLAKSKMAEARRPEDVRPVTEALEDGRFALATLAARRTGAPLPERRLPCFFDPRHGPSTADVQWAPTGGTPRQVPACAADATRIADGLEPMARTVQTPGGPQPYWDAGPAYSPWAGGYFGGGSVLTAMVAGTLLGSVLSAPSAYADSSFANGPEGGTASGADFNPADFGGGFGDGGGFDGGGLDGGGFGGGDW</sequence>